<sequence length="318" mass="34187">MIGRAHAVYLEKGSSGSGGSASSQRRCDLQVPPIHDPSVSTPRSWDAEPPAAVSMGAYNKVSYVPRYAHLSSLLIDRRHQSRQSLVKEIILNKQDMKLTLATLAATVGVANAAVQGFDISNWQESVDFAGAYSSGARFVIIKATEGTNYIDPSFNSHYQGATDAGLIRGGYHFAHPDSSSGAEQASYFLSHGGGWSNDGITLPGMLDIETNPNGDQCYGLSASSMVAWIQEFVDTYQGKTGRYPMIYTSPSWWQSCTGDSGAFADTCPLVMARWASSPGTPPGGWTYTIWQYTDKYEFGGDGDLFNGDEAGLKKLATG</sequence>
<name>A0A2B7WUJ3_9EURO</name>
<comment type="catalytic activity">
    <reaction evidence="1 11">
        <text>Hydrolysis of (1-&gt;4)-beta-linkages between N-acetylmuramic acid and N-acetyl-D-glucosamine residues in a peptidoglycan and between N-acetyl-D-glucosamine residues in chitodextrins.</text>
        <dbReference type="EC" id="3.2.1.17"/>
    </reaction>
</comment>
<dbReference type="InterPro" id="IPR008270">
    <property type="entry name" value="Glyco_hydro_25_AS"/>
</dbReference>
<dbReference type="Proteomes" id="UP000223968">
    <property type="component" value="Unassembled WGS sequence"/>
</dbReference>
<evidence type="ECO:0000256" key="11">
    <source>
        <dbReference type="RuleBase" id="RU361176"/>
    </source>
</evidence>
<gene>
    <name evidence="12" type="ORF">AJ79_07477</name>
</gene>
<proteinExistence type="inferred from homology"/>
<dbReference type="PANTHER" id="PTHR34135">
    <property type="entry name" value="LYSOZYME"/>
    <property type="match status" value="1"/>
</dbReference>
<comment type="caution">
    <text evidence="12">The sequence shown here is derived from an EMBL/GenBank/DDBJ whole genome shotgun (WGS) entry which is preliminary data.</text>
</comment>
<keyword evidence="13" id="KW-1185">Reference proteome</keyword>
<dbReference type="AlphaFoldDB" id="A0A2B7WUJ3"/>
<reference evidence="12 13" key="1">
    <citation type="submission" date="2017-10" db="EMBL/GenBank/DDBJ databases">
        <title>Comparative genomics in systemic dimorphic fungi from Ajellomycetaceae.</title>
        <authorList>
            <person name="Munoz J.F."/>
            <person name="Mcewen J.G."/>
            <person name="Clay O.K."/>
            <person name="Cuomo C.A."/>
        </authorList>
    </citation>
    <scope>NUCLEOTIDE SEQUENCE [LARGE SCALE GENOMIC DNA]</scope>
    <source>
        <strain evidence="12 13">UAMH5409</strain>
    </source>
</reference>
<dbReference type="EMBL" id="PDNB01000152">
    <property type="protein sequence ID" value="PGH03044.1"/>
    <property type="molecule type" value="Genomic_DNA"/>
</dbReference>
<dbReference type="EC" id="3.2.1.17" evidence="11"/>
<comment type="similarity">
    <text evidence="3 11">Belongs to the glycosyl hydrolase 25 family.</text>
</comment>
<dbReference type="PANTHER" id="PTHR34135:SF2">
    <property type="entry name" value="LYSOZYME"/>
    <property type="match status" value="1"/>
</dbReference>
<dbReference type="GO" id="GO:0005576">
    <property type="term" value="C:extracellular region"/>
    <property type="evidence" value="ECO:0007669"/>
    <property type="project" value="UniProtKB-SubCell"/>
</dbReference>
<keyword evidence="8" id="KW-1015">Disulfide bond</keyword>
<dbReference type="GO" id="GO:0042742">
    <property type="term" value="P:defense response to bacterium"/>
    <property type="evidence" value="ECO:0007669"/>
    <property type="project" value="UniProtKB-KW"/>
</dbReference>
<organism evidence="12 13">
    <name type="scientific">Helicocarpus griseus UAMH5409</name>
    <dbReference type="NCBI Taxonomy" id="1447875"/>
    <lineage>
        <taxon>Eukaryota</taxon>
        <taxon>Fungi</taxon>
        <taxon>Dikarya</taxon>
        <taxon>Ascomycota</taxon>
        <taxon>Pezizomycotina</taxon>
        <taxon>Eurotiomycetes</taxon>
        <taxon>Eurotiomycetidae</taxon>
        <taxon>Onygenales</taxon>
        <taxon>Ajellomycetaceae</taxon>
        <taxon>Helicocarpus</taxon>
    </lineage>
</organism>
<evidence type="ECO:0000256" key="6">
    <source>
        <dbReference type="ARBA" id="ARBA00022638"/>
    </source>
</evidence>
<dbReference type="GO" id="GO:0031640">
    <property type="term" value="P:killing of cells of another organism"/>
    <property type="evidence" value="ECO:0007669"/>
    <property type="project" value="UniProtKB-KW"/>
</dbReference>
<protein>
    <recommendedName>
        <fullName evidence="11">Lysozyme</fullName>
        <ecNumber evidence="11">3.2.1.17</ecNumber>
    </recommendedName>
</protein>
<evidence type="ECO:0000256" key="1">
    <source>
        <dbReference type="ARBA" id="ARBA00000632"/>
    </source>
</evidence>
<keyword evidence="6" id="KW-0081">Bacteriolytic enzyme</keyword>
<dbReference type="GO" id="GO:0016998">
    <property type="term" value="P:cell wall macromolecule catabolic process"/>
    <property type="evidence" value="ECO:0007669"/>
    <property type="project" value="InterPro"/>
</dbReference>
<keyword evidence="9 11" id="KW-0326">Glycosidase</keyword>
<evidence type="ECO:0000256" key="9">
    <source>
        <dbReference type="ARBA" id="ARBA00023295"/>
    </source>
</evidence>
<evidence type="ECO:0000256" key="8">
    <source>
        <dbReference type="ARBA" id="ARBA00023157"/>
    </source>
</evidence>
<dbReference type="InterPro" id="IPR018077">
    <property type="entry name" value="Glyco_hydro_fam25_subgr"/>
</dbReference>
<dbReference type="FunFam" id="3.20.20.80:FF:000060">
    <property type="entry name" value="Lysozyme M1"/>
    <property type="match status" value="1"/>
</dbReference>
<evidence type="ECO:0000313" key="13">
    <source>
        <dbReference type="Proteomes" id="UP000223968"/>
    </source>
</evidence>
<keyword evidence="4" id="KW-0964">Secreted</keyword>
<evidence type="ECO:0000256" key="10">
    <source>
        <dbReference type="ARBA" id="ARBA00055588"/>
    </source>
</evidence>
<dbReference type="GO" id="GO:0016052">
    <property type="term" value="P:carbohydrate catabolic process"/>
    <property type="evidence" value="ECO:0007669"/>
    <property type="project" value="TreeGrafter"/>
</dbReference>
<accession>A0A2B7WUJ3</accession>
<evidence type="ECO:0000256" key="4">
    <source>
        <dbReference type="ARBA" id="ARBA00022525"/>
    </source>
</evidence>
<evidence type="ECO:0000256" key="5">
    <source>
        <dbReference type="ARBA" id="ARBA00022529"/>
    </source>
</evidence>
<dbReference type="PROSITE" id="PS00953">
    <property type="entry name" value="GLYCOSYL_HYDROL_F25_1"/>
    <property type="match status" value="1"/>
</dbReference>
<comment type="function">
    <text evidence="10">This enzyme has both lysozyme (acetylmuramidase) and diacetylmuramidase activities.</text>
</comment>
<dbReference type="SMART" id="SM00641">
    <property type="entry name" value="Glyco_25"/>
    <property type="match status" value="1"/>
</dbReference>
<evidence type="ECO:0000256" key="3">
    <source>
        <dbReference type="ARBA" id="ARBA00010646"/>
    </source>
</evidence>
<dbReference type="CDD" id="cd06412">
    <property type="entry name" value="GH25_CH-type"/>
    <property type="match status" value="1"/>
</dbReference>
<evidence type="ECO:0000313" key="12">
    <source>
        <dbReference type="EMBL" id="PGH03044.1"/>
    </source>
</evidence>
<dbReference type="PROSITE" id="PS51904">
    <property type="entry name" value="GLYCOSYL_HYDROL_F25_2"/>
    <property type="match status" value="1"/>
</dbReference>
<dbReference type="Gene3D" id="3.20.20.80">
    <property type="entry name" value="Glycosidases"/>
    <property type="match status" value="1"/>
</dbReference>
<keyword evidence="7 11" id="KW-0378">Hydrolase</keyword>
<evidence type="ECO:0000256" key="2">
    <source>
        <dbReference type="ARBA" id="ARBA00004613"/>
    </source>
</evidence>
<dbReference type="InterPro" id="IPR017853">
    <property type="entry name" value="GH"/>
</dbReference>
<evidence type="ECO:0000256" key="7">
    <source>
        <dbReference type="ARBA" id="ARBA00022801"/>
    </source>
</evidence>
<dbReference type="InterPro" id="IPR002053">
    <property type="entry name" value="Glyco_hydro_25"/>
</dbReference>
<dbReference type="GO" id="GO:0003796">
    <property type="term" value="F:lysozyme activity"/>
    <property type="evidence" value="ECO:0007669"/>
    <property type="project" value="UniProtKB-EC"/>
</dbReference>
<dbReference type="SUPFAM" id="SSF51445">
    <property type="entry name" value="(Trans)glycosidases"/>
    <property type="match status" value="1"/>
</dbReference>
<keyword evidence="5" id="KW-0929">Antimicrobial</keyword>
<comment type="subcellular location">
    <subcellularLocation>
        <location evidence="2">Secreted</location>
    </subcellularLocation>
</comment>
<dbReference type="GO" id="GO:0009253">
    <property type="term" value="P:peptidoglycan catabolic process"/>
    <property type="evidence" value="ECO:0007669"/>
    <property type="project" value="InterPro"/>
</dbReference>
<dbReference type="OrthoDB" id="6590422at2759"/>
<dbReference type="Pfam" id="PF01183">
    <property type="entry name" value="Glyco_hydro_25"/>
    <property type="match status" value="1"/>
</dbReference>